<reference evidence="1 2" key="1">
    <citation type="submission" date="2020-06" db="EMBL/GenBank/DDBJ databases">
        <title>Transcriptomic and genomic resources for Thalictrum thalictroides and T. hernandezii: Facilitating candidate gene discovery in an emerging model plant lineage.</title>
        <authorList>
            <person name="Arias T."/>
            <person name="Riano-Pachon D.M."/>
            <person name="Di Stilio V.S."/>
        </authorList>
    </citation>
    <scope>NUCLEOTIDE SEQUENCE [LARGE SCALE GENOMIC DNA]</scope>
    <source>
        <strain evidence="2">cv. WT478/WT964</strain>
        <tissue evidence="1">Leaves</tissue>
    </source>
</reference>
<organism evidence="1 2">
    <name type="scientific">Thalictrum thalictroides</name>
    <name type="common">Rue-anemone</name>
    <name type="synonym">Anemone thalictroides</name>
    <dbReference type="NCBI Taxonomy" id="46969"/>
    <lineage>
        <taxon>Eukaryota</taxon>
        <taxon>Viridiplantae</taxon>
        <taxon>Streptophyta</taxon>
        <taxon>Embryophyta</taxon>
        <taxon>Tracheophyta</taxon>
        <taxon>Spermatophyta</taxon>
        <taxon>Magnoliopsida</taxon>
        <taxon>Ranunculales</taxon>
        <taxon>Ranunculaceae</taxon>
        <taxon>Thalictroideae</taxon>
        <taxon>Thalictrum</taxon>
    </lineage>
</organism>
<sequence>MKFNVCAICGVDDDHPMSRCPWRQGCLSTNVVGPDAEIVCLCCDEDVKISHPNEKIIGRARLKESTFDCIRIRPPRSSLPRFAIIIKSMDFDEMAQSYGQIQRNRGRMLQLKQGSLVAADL</sequence>
<dbReference type="AlphaFoldDB" id="A0A7J6W0I9"/>
<accession>A0A7J6W0I9</accession>
<name>A0A7J6W0I9_THATH</name>
<keyword evidence="2" id="KW-1185">Reference proteome</keyword>
<gene>
    <name evidence="1" type="ORF">FRX31_019810</name>
</gene>
<protein>
    <submittedName>
        <fullName evidence="1">Uncharacterized protein</fullName>
    </submittedName>
</protein>
<dbReference type="EMBL" id="JABWDY010023926">
    <property type="protein sequence ID" value="KAF5190603.1"/>
    <property type="molecule type" value="Genomic_DNA"/>
</dbReference>
<proteinExistence type="predicted"/>
<comment type="caution">
    <text evidence="1">The sequence shown here is derived from an EMBL/GenBank/DDBJ whole genome shotgun (WGS) entry which is preliminary data.</text>
</comment>
<dbReference type="Proteomes" id="UP000554482">
    <property type="component" value="Unassembled WGS sequence"/>
</dbReference>
<evidence type="ECO:0000313" key="2">
    <source>
        <dbReference type="Proteomes" id="UP000554482"/>
    </source>
</evidence>
<dbReference type="OrthoDB" id="1962139at2759"/>
<evidence type="ECO:0000313" key="1">
    <source>
        <dbReference type="EMBL" id="KAF5190603.1"/>
    </source>
</evidence>